<proteinExistence type="predicted"/>
<dbReference type="OrthoDB" id="91340at2157"/>
<evidence type="ECO:0000313" key="1">
    <source>
        <dbReference type="EMBL" id="ABD42268.1"/>
    </source>
</evidence>
<evidence type="ECO:0000313" key="2">
    <source>
        <dbReference type="Proteomes" id="UP000001941"/>
    </source>
</evidence>
<organism evidence="1 2">
    <name type="scientific">Methanospirillum hungatei JF-1 (strain ATCC 27890 / DSM 864 / NBRC 100397 / JF-1)</name>
    <dbReference type="NCBI Taxonomy" id="323259"/>
    <lineage>
        <taxon>Archaea</taxon>
        <taxon>Methanobacteriati</taxon>
        <taxon>Methanobacteriota</taxon>
        <taxon>Stenosarchaea group</taxon>
        <taxon>Methanomicrobia</taxon>
        <taxon>Methanomicrobiales</taxon>
        <taxon>Methanospirillaceae</taxon>
        <taxon>Methanospirillum</taxon>
    </lineage>
</organism>
<dbReference type="AlphaFoldDB" id="Q2FRX1"/>
<dbReference type="GeneID" id="3922828"/>
<dbReference type="Gene3D" id="1.10.1220.10">
    <property type="entry name" value="Met repressor-like"/>
    <property type="match status" value="1"/>
</dbReference>
<dbReference type="GO" id="GO:0006355">
    <property type="term" value="P:regulation of DNA-templated transcription"/>
    <property type="evidence" value="ECO:0007669"/>
    <property type="project" value="InterPro"/>
</dbReference>
<reference evidence="2" key="1">
    <citation type="journal article" date="2016" name="Stand. Genomic Sci.">
        <title>Complete genome sequence of Methanospirillum hungatei type strain JF1.</title>
        <authorList>
            <person name="Gunsalus R.P."/>
            <person name="Cook L.E."/>
            <person name="Crable B."/>
            <person name="Rohlin L."/>
            <person name="McDonald E."/>
            <person name="Mouttaki H."/>
            <person name="Sieber J.R."/>
            <person name="Poweleit N."/>
            <person name="Zhou H."/>
            <person name="Lapidus A.L."/>
            <person name="Daligault H.E."/>
            <person name="Land M."/>
            <person name="Gilna P."/>
            <person name="Ivanova N."/>
            <person name="Kyrpides N."/>
            <person name="Culley D.E."/>
            <person name="McInerney M.J."/>
        </authorList>
    </citation>
    <scope>NUCLEOTIDE SEQUENCE [LARGE SCALE GENOMIC DNA]</scope>
    <source>
        <strain evidence="2">ATCC 27890 / DSM 864 / NBRC 100397 / JF-1</strain>
    </source>
</reference>
<accession>Q2FRX1</accession>
<dbReference type="RefSeq" id="WP_011449525.1">
    <property type="nucleotide sequence ID" value="NC_007796.1"/>
</dbReference>
<name>Q2FRX1_METHJ</name>
<dbReference type="Proteomes" id="UP000001941">
    <property type="component" value="Chromosome"/>
</dbReference>
<dbReference type="EnsemblBacteria" id="ABD42268">
    <property type="protein sequence ID" value="ABD42268"/>
    <property type="gene ID" value="Mhun_2570"/>
</dbReference>
<evidence type="ECO:0008006" key="3">
    <source>
        <dbReference type="Google" id="ProtNLM"/>
    </source>
</evidence>
<dbReference type="KEGG" id="mhu:Mhun_2570"/>
<sequence length="80" mass="9259">MGTVTISLSDEVEKRFREVITRECGTNKGAISNAITEAIELWINETRQRSLAEAGRKILAKEHDIGEWHYSHRKELYDRT</sequence>
<dbReference type="eggNOG" id="arCOG03886">
    <property type="taxonomic scope" value="Archaea"/>
</dbReference>
<dbReference type="InParanoid" id="Q2FRX1"/>
<dbReference type="EMBL" id="CP000254">
    <property type="protein sequence ID" value="ABD42268.1"/>
    <property type="molecule type" value="Genomic_DNA"/>
</dbReference>
<dbReference type="HOGENOM" id="CLU_2581425_0_0_2"/>
<keyword evidence="2" id="KW-1185">Reference proteome</keyword>
<dbReference type="InterPro" id="IPR013321">
    <property type="entry name" value="Arc_rbn_hlx_hlx"/>
</dbReference>
<gene>
    <name evidence="1" type="ordered locus">Mhun_2570</name>
</gene>
<protein>
    <recommendedName>
        <fullName evidence="3">CopG family transcriptional regulator</fullName>
    </recommendedName>
</protein>